<accession>A0A5A7NXZ4</accession>
<dbReference type="EMBL" id="BKCP01000003">
    <property type="protein sequence ID" value="GER25379.1"/>
    <property type="molecule type" value="Genomic_DNA"/>
</dbReference>
<gene>
    <name evidence="2" type="ORF">STAS_00950</name>
</gene>
<keyword evidence="3" id="KW-1185">Reference proteome</keyword>
<dbReference type="InterPro" id="IPR036188">
    <property type="entry name" value="FAD/NAD-bd_sf"/>
</dbReference>
<name>A0A5A7NXZ4_STRAF</name>
<proteinExistence type="predicted"/>
<evidence type="ECO:0000256" key="1">
    <source>
        <dbReference type="SAM" id="MobiDB-lite"/>
    </source>
</evidence>
<organism evidence="2 3">
    <name type="scientific">Striga asiatica</name>
    <name type="common">Asiatic witchweed</name>
    <name type="synonym">Buchnera asiatica</name>
    <dbReference type="NCBI Taxonomy" id="4170"/>
    <lineage>
        <taxon>Eukaryota</taxon>
        <taxon>Viridiplantae</taxon>
        <taxon>Streptophyta</taxon>
        <taxon>Embryophyta</taxon>
        <taxon>Tracheophyta</taxon>
        <taxon>Spermatophyta</taxon>
        <taxon>Magnoliopsida</taxon>
        <taxon>eudicotyledons</taxon>
        <taxon>Gunneridae</taxon>
        <taxon>Pentapetalae</taxon>
        <taxon>asterids</taxon>
        <taxon>lamiids</taxon>
        <taxon>Lamiales</taxon>
        <taxon>Orobanchaceae</taxon>
        <taxon>Buchnereae</taxon>
        <taxon>Striga</taxon>
    </lineage>
</organism>
<comment type="caution">
    <text evidence="2">The sequence shown here is derived from an EMBL/GenBank/DDBJ whole genome shotgun (WGS) entry which is preliminary data.</text>
</comment>
<dbReference type="Gene3D" id="3.50.50.60">
    <property type="entry name" value="FAD/NAD(P)-binding domain"/>
    <property type="match status" value="1"/>
</dbReference>
<dbReference type="PANTHER" id="PTHR39757:SF9">
    <property type="entry name" value="CAPSANTHIN_CAPSORUBIN SYNTHASE, CHROMOPLAST PROTEIN"/>
    <property type="match status" value="1"/>
</dbReference>
<evidence type="ECO:0000313" key="2">
    <source>
        <dbReference type="EMBL" id="GER25379.1"/>
    </source>
</evidence>
<dbReference type="Proteomes" id="UP000325081">
    <property type="component" value="Unassembled WGS sequence"/>
</dbReference>
<feature type="compositionally biased region" description="Basic residues" evidence="1">
    <location>
        <begin position="36"/>
        <end position="46"/>
    </location>
</feature>
<sequence length="290" mass="32660">MESLLMPSSSYALSLSKPSFPTFQTPFSRPLSQKNSSRKNRQRVHGSTKVGSFLDIKPMPKPKPLDFDLPLFNPSDKTHFDVIVIGTGPAGLRLADLISRHGINICCVDPSPLSTWPNNYGVWVDEFETLGLGDCLDKTWPTASIIIDDRNTKHLDRPYGRVDRKAMKTRFLSSCAANGVYFHATKAWKVEHSEFESLVSCVDGSELRASLVVDASGCSTNFVEYDKPRNPGFQIAHGILAEVDWYPFDANEMLLMDWRDSHLENEPDRNYAPKIRNSRLFSTRCRSTPT</sequence>
<dbReference type="PANTHER" id="PTHR39757">
    <property type="match status" value="1"/>
</dbReference>
<feature type="region of interest" description="Disordered" evidence="1">
    <location>
        <begin position="26"/>
        <end position="48"/>
    </location>
</feature>
<dbReference type="AlphaFoldDB" id="A0A5A7NXZ4"/>
<protein>
    <submittedName>
        <fullName evidence="2">Lycopene beta-cyclase</fullName>
    </submittedName>
</protein>
<feature type="compositionally biased region" description="Polar residues" evidence="1">
    <location>
        <begin position="26"/>
        <end position="35"/>
    </location>
</feature>
<reference evidence="3" key="1">
    <citation type="journal article" date="2019" name="Curr. Biol.">
        <title>Genome Sequence of Striga asiatica Provides Insight into the Evolution of Plant Parasitism.</title>
        <authorList>
            <person name="Yoshida S."/>
            <person name="Kim S."/>
            <person name="Wafula E.K."/>
            <person name="Tanskanen J."/>
            <person name="Kim Y.M."/>
            <person name="Honaas L."/>
            <person name="Yang Z."/>
            <person name="Spallek T."/>
            <person name="Conn C.E."/>
            <person name="Ichihashi Y."/>
            <person name="Cheong K."/>
            <person name="Cui S."/>
            <person name="Der J.P."/>
            <person name="Gundlach H."/>
            <person name="Jiao Y."/>
            <person name="Hori C."/>
            <person name="Ishida J.K."/>
            <person name="Kasahara H."/>
            <person name="Kiba T."/>
            <person name="Kim M.S."/>
            <person name="Koo N."/>
            <person name="Laohavisit A."/>
            <person name="Lee Y.H."/>
            <person name="Lumba S."/>
            <person name="McCourt P."/>
            <person name="Mortimer J.C."/>
            <person name="Mutuku J.M."/>
            <person name="Nomura T."/>
            <person name="Sasaki-Sekimoto Y."/>
            <person name="Seto Y."/>
            <person name="Wang Y."/>
            <person name="Wakatake T."/>
            <person name="Sakakibara H."/>
            <person name="Demura T."/>
            <person name="Yamaguchi S."/>
            <person name="Yoneyama K."/>
            <person name="Manabe R.I."/>
            <person name="Nelson D.C."/>
            <person name="Schulman A.H."/>
            <person name="Timko M.P."/>
            <person name="dePamphilis C.W."/>
            <person name="Choi D."/>
            <person name="Shirasu K."/>
        </authorList>
    </citation>
    <scope>NUCLEOTIDE SEQUENCE [LARGE SCALE GENOMIC DNA]</scope>
    <source>
        <strain evidence="3">cv. UVA1</strain>
    </source>
</reference>
<dbReference type="Pfam" id="PF05834">
    <property type="entry name" value="Lycopene_cycl"/>
    <property type="match status" value="1"/>
</dbReference>
<dbReference type="SUPFAM" id="SSF51905">
    <property type="entry name" value="FAD/NAD(P)-binding domain"/>
    <property type="match status" value="1"/>
</dbReference>
<dbReference type="OrthoDB" id="1716816at2759"/>
<evidence type="ECO:0000313" key="3">
    <source>
        <dbReference type="Proteomes" id="UP000325081"/>
    </source>
</evidence>